<evidence type="ECO:0000256" key="1">
    <source>
        <dbReference type="ARBA" id="ARBA00022649"/>
    </source>
</evidence>
<comment type="caution">
    <text evidence="2">The sequence shown here is derived from an EMBL/GenBank/DDBJ whole genome shotgun (WGS) entry which is preliminary data.</text>
</comment>
<dbReference type="Proteomes" id="UP001597319">
    <property type="component" value="Unassembled WGS sequence"/>
</dbReference>
<dbReference type="RefSeq" id="WP_378293250.1">
    <property type="nucleotide sequence ID" value="NZ_JBHULE010000019.1"/>
</dbReference>
<gene>
    <name evidence="2" type="ORF">ACFSR1_13275</name>
</gene>
<organism evidence="2 3">
    <name type="scientific">Aquimarina rubra</name>
    <dbReference type="NCBI Taxonomy" id="1920033"/>
    <lineage>
        <taxon>Bacteria</taxon>
        <taxon>Pseudomonadati</taxon>
        <taxon>Bacteroidota</taxon>
        <taxon>Flavobacteriia</taxon>
        <taxon>Flavobacteriales</taxon>
        <taxon>Flavobacteriaceae</taxon>
        <taxon>Aquimarina</taxon>
    </lineage>
</organism>
<dbReference type="InterPro" id="IPR035093">
    <property type="entry name" value="RelE/ParE_toxin_dom_sf"/>
</dbReference>
<dbReference type="Pfam" id="PF05016">
    <property type="entry name" value="ParE_toxin"/>
    <property type="match status" value="1"/>
</dbReference>
<dbReference type="Gene3D" id="3.30.2310.20">
    <property type="entry name" value="RelE-like"/>
    <property type="match status" value="1"/>
</dbReference>
<protein>
    <submittedName>
        <fullName evidence="2">Type II toxin-antitoxin system RelE/ParE family toxin</fullName>
    </submittedName>
</protein>
<keyword evidence="1" id="KW-1277">Toxin-antitoxin system</keyword>
<reference evidence="3" key="1">
    <citation type="journal article" date="2019" name="Int. J. Syst. Evol. Microbiol.">
        <title>The Global Catalogue of Microorganisms (GCM) 10K type strain sequencing project: providing services to taxonomists for standard genome sequencing and annotation.</title>
        <authorList>
            <consortium name="The Broad Institute Genomics Platform"/>
            <consortium name="The Broad Institute Genome Sequencing Center for Infectious Disease"/>
            <person name="Wu L."/>
            <person name="Ma J."/>
        </authorList>
    </citation>
    <scope>NUCLEOTIDE SEQUENCE [LARGE SCALE GENOMIC DNA]</scope>
    <source>
        <strain evidence="3">KCTC 52274</strain>
    </source>
</reference>
<name>A0ABW5LFU4_9FLAO</name>
<sequence>MTYKLILKPRAELELEDALEWYNSKSKGLGFRFLNSIRSEISYIQKFPKHFQISKHSFRQAPVQRFPFVIVFGIENDTVIIYSIFNTHQNPTKKPK</sequence>
<dbReference type="InterPro" id="IPR007712">
    <property type="entry name" value="RelE/ParE_toxin"/>
</dbReference>
<accession>A0ABW5LFU4</accession>
<dbReference type="EMBL" id="JBHULE010000019">
    <property type="protein sequence ID" value="MFD2563645.1"/>
    <property type="molecule type" value="Genomic_DNA"/>
</dbReference>
<evidence type="ECO:0000313" key="3">
    <source>
        <dbReference type="Proteomes" id="UP001597319"/>
    </source>
</evidence>
<proteinExistence type="predicted"/>
<evidence type="ECO:0000313" key="2">
    <source>
        <dbReference type="EMBL" id="MFD2563645.1"/>
    </source>
</evidence>
<keyword evidence="3" id="KW-1185">Reference proteome</keyword>